<proteinExistence type="predicted"/>
<keyword evidence="1" id="KW-0472">Membrane</keyword>
<dbReference type="EMBL" id="CAJZBQ010000048">
    <property type="protein sequence ID" value="CAG9329595.1"/>
    <property type="molecule type" value="Genomic_DNA"/>
</dbReference>
<evidence type="ECO:0000256" key="1">
    <source>
        <dbReference type="SAM" id="Phobius"/>
    </source>
</evidence>
<protein>
    <submittedName>
        <fullName evidence="2">Uncharacterized protein</fullName>
    </submittedName>
</protein>
<feature type="transmembrane region" description="Helical" evidence="1">
    <location>
        <begin position="132"/>
        <end position="151"/>
    </location>
</feature>
<feature type="transmembrane region" description="Helical" evidence="1">
    <location>
        <begin position="202"/>
        <end position="223"/>
    </location>
</feature>
<accession>A0AAU9JTB1</accession>
<dbReference type="AlphaFoldDB" id="A0AAU9JTB1"/>
<reference evidence="2" key="1">
    <citation type="submission" date="2021-09" db="EMBL/GenBank/DDBJ databases">
        <authorList>
            <consortium name="AG Swart"/>
            <person name="Singh M."/>
            <person name="Singh A."/>
            <person name="Seah K."/>
            <person name="Emmerich C."/>
        </authorList>
    </citation>
    <scope>NUCLEOTIDE SEQUENCE</scope>
    <source>
        <strain evidence="2">ATCC30299</strain>
    </source>
</reference>
<gene>
    <name evidence="2" type="ORF">BSTOLATCC_MIC49226</name>
</gene>
<name>A0AAU9JTB1_9CILI</name>
<feature type="transmembrane region" description="Helical" evidence="1">
    <location>
        <begin position="235"/>
        <end position="262"/>
    </location>
</feature>
<feature type="transmembrane region" description="Helical" evidence="1">
    <location>
        <begin position="66"/>
        <end position="86"/>
    </location>
</feature>
<evidence type="ECO:0000313" key="3">
    <source>
        <dbReference type="Proteomes" id="UP001162131"/>
    </source>
</evidence>
<feature type="transmembrane region" description="Helical" evidence="1">
    <location>
        <begin position="16"/>
        <end position="39"/>
    </location>
</feature>
<keyword evidence="1" id="KW-0812">Transmembrane</keyword>
<keyword evidence="3" id="KW-1185">Reference proteome</keyword>
<keyword evidence="1" id="KW-1133">Transmembrane helix</keyword>
<feature type="transmembrane region" description="Helical" evidence="1">
    <location>
        <begin position="98"/>
        <end position="120"/>
    </location>
</feature>
<evidence type="ECO:0000313" key="2">
    <source>
        <dbReference type="EMBL" id="CAG9329595.1"/>
    </source>
</evidence>
<dbReference type="Proteomes" id="UP001162131">
    <property type="component" value="Unassembled WGS sequence"/>
</dbReference>
<comment type="caution">
    <text evidence="2">The sequence shown here is derived from an EMBL/GenBank/DDBJ whole genome shotgun (WGS) entry which is preliminary data.</text>
</comment>
<sequence length="299" mass="34773">MIKNEDQNSTPKVRQYFYFFKVLLLLYLGILIVISFGTLHLRSFETSSEVYKSFTNSAYLQLSKLFYFYILIISGYFYTVSVVLRFKDKELRDKTESSLNFISYIGYGLVLFLVGPNITLMSTEDGSKINSLLFNFFAFTIPYVIVLHYSYVEKGFLKDISLSWDSIKYWEWYHQSVVVLVLLGILGSVGYLLYLLYLDNKIIEYAITYIIGIIIVTILFCILKRCYKLQLPKYILGMMILPLTGTQHIFSAIVQGIALGLYTEGICRWGFESFIVRSLRHTHPQGEIWSTKKFSSKFN</sequence>
<feature type="transmembrane region" description="Helical" evidence="1">
    <location>
        <begin position="172"/>
        <end position="196"/>
    </location>
</feature>
<organism evidence="2 3">
    <name type="scientific">Blepharisma stoltei</name>
    <dbReference type="NCBI Taxonomy" id="1481888"/>
    <lineage>
        <taxon>Eukaryota</taxon>
        <taxon>Sar</taxon>
        <taxon>Alveolata</taxon>
        <taxon>Ciliophora</taxon>
        <taxon>Postciliodesmatophora</taxon>
        <taxon>Heterotrichea</taxon>
        <taxon>Heterotrichida</taxon>
        <taxon>Blepharismidae</taxon>
        <taxon>Blepharisma</taxon>
    </lineage>
</organism>